<dbReference type="InterPro" id="IPR014255">
    <property type="entry name" value="Spore_coat_CotS"/>
</dbReference>
<dbReference type="Gene3D" id="3.30.200.20">
    <property type="entry name" value="Phosphorylase Kinase, domain 1"/>
    <property type="match status" value="1"/>
</dbReference>
<organism evidence="1 2">
    <name type="scientific">Bacillus cereus</name>
    <dbReference type="NCBI Taxonomy" id="1396"/>
    <lineage>
        <taxon>Bacteria</taxon>
        <taxon>Bacillati</taxon>
        <taxon>Bacillota</taxon>
        <taxon>Bacilli</taxon>
        <taxon>Bacillales</taxon>
        <taxon>Bacillaceae</taxon>
        <taxon>Bacillus</taxon>
        <taxon>Bacillus cereus group</taxon>
    </lineage>
</organism>
<dbReference type="PANTHER" id="PTHR39179:SF1">
    <property type="entry name" value="SPORE COAT PROTEIN I"/>
    <property type="match status" value="1"/>
</dbReference>
<keyword evidence="1" id="KW-0946">Virion</keyword>
<dbReference type="Gene3D" id="3.90.1200.10">
    <property type="match status" value="1"/>
</dbReference>
<name>A0A1S9TV98_BACCE</name>
<accession>A0A1S9TV98</accession>
<dbReference type="InterPro" id="IPR047175">
    <property type="entry name" value="CotS-like"/>
</dbReference>
<reference evidence="1 2" key="1">
    <citation type="submission" date="2017-01" db="EMBL/GenBank/DDBJ databases">
        <title>Bacillus cereus isolates.</title>
        <authorList>
            <person name="Beno S.M."/>
        </authorList>
    </citation>
    <scope>NUCLEOTIDE SEQUENCE [LARGE SCALE GENOMIC DNA]</scope>
    <source>
        <strain evidence="1 2">FSL H8-0485</strain>
    </source>
</reference>
<keyword evidence="1" id="KW-0167">Capsid protein</keyword>
<sequence length="354" mass="41795">MEEIAGLEKEHLNRILSFYPFEVNNIILQSSRSGRTVWEVETNEGLKILKQAHMKPKRMLFIAGAHLHLFQKGLPITEMHKTNRGGVCIGADEYAYVLYDKHQGKEVIYYNKEQMEKVLIYAGKFHQASEGYLPHQESKMRSRLGKWHKLYRWKLQELEGNKRIAQSYPSDVFSTMFLEYVDKMIARAKRALQEIDEPFYNEWTKQVIASKSFCQQDFTLARFEEIDDSIFMKELHSITNDLPVRDLRIILNKVMKKMSVWDINLVIHMLSAYDSENPLSEKQYRILWTDLTFPHLLCSIAHKYYLGQKRSWSDEKYIWALQNIIALEDSKEEFLSRFSDIYDEIKNKSGGGRK</sequence>
<dbReference type="Proteomes" id="UP000190906">
    <property type="component" value="Unassembled WGS sequence"/>
</dbReference>
<dbReference type="InterPro" id="IPR011009">
    <property type="entry name" value="Kinase-like_dom_sf"/>
</dbReference>
<gene>
    <name evidence="1" type="ORF">BW897_06565</name>
</gene>
<dbReference type="SUPFAM" id="SSF56112">
    <property type="entry name" value="Protein kinase-like (PK-like)"/>
    <property type="match status" value="1"/>
</dbReference>
<protein>
    <submittedName>
        <fullName evidence="1">Spore coat protein</fullName>
    </submittedName>
</protein>
<dbReference type="GO" id="GO:0042601">
    <property type="term" value="C:endospore-forming forespore"/>
    <property type="evidence" value="ECO:0007669"/>
    <property type="project" value="TreeGrafter"/>
</dbReference>
<evidence type="ECO:0000313" key="2">
    <source>
        <dbReference type="Proteomes" id="UP000190906"/>
    </source>
</evidence>
<dbReference type="PANTHER" id="PTHR39179">
    <property type="entry name" value="SPORE COAT PROTEIN I"/>
    <property type="match status" value="1"/>
</dbReference>
<dbReference type="EMBL" id="MUAJ01000003">
    <property type="protein sequence ID" value="OOR13847.1"/>
    <property type="molecule type" value="Genomic_DNA"/>
</dbReference>
<evidence type="ECO:0000313" key="1">
    <source>
        <dbReference type="EMBL" id="OOR13847.1"/>
    </source>
</evidence>
<dbReference type="NCBIfam" id="TIGR02906">
    <property type="entry name" value="spore_CotS"/>
    <property type="match status" value="1"/>
</dbReference>
<dbReference type="AlphaFoldDB" id="A0A1S9TV98"/>
<comment type="caution">
    <text evidence="1">The sequence shown here is derived from an EMBL/GenBank/DDBJ whole genome shotgun (WGS) entry which is preliminary data.</text>
</comment>
<dbReference type="RefSeq" id="WP_063219708.1">
    <property type="nucleotide sequence ID" value="NZ_MUAJ01000003.1"/>
</dbReference>
<proteinExistence type="predicted"/>